<dbReference type="PROSITE" id="PS51257">
    <property type="entry name" value="PROKAR_LIPOPROTEIN"/>
    <property type="match status" value="1"/>
</dbReference>
<evidence type="ECO:0000313" key="3">
    <source>
        <dbReference type="Proteomes" id="UP000309128"/>
    </source>
</evidence>
<dbReference type="Gene3D" id="2.60.120.430">
    <property type="entry name" value="Galactose-binding lectin"/>
    <property type="match status" value="1"/>
</dbReference>
<dbReference type="AlphaFoldDB" id="A0A5S4EWF5"/>
<comment type="caution">
    <text evidence="2">The sequence shown here is derived from an EMBL/GenBank/DDBJ whole genome shotgun (WGS) entry which is preliminary data.</text>
</comment>
<dbReference type="Proteomes" id="UP000309128">
    <property type="component" value="Unassembled WGS sequence"/>
</dbReference>
<gene>
    <name evidence="2" type="ORF">ETD86_50600</name>
</gene>
<organism evidence="2 3">
    <name type="scientific">Nonomuraea turkmeniaca</name>
    <dbReference type="NCBI Taxonomy" id="103838"/>
    <lineage>
        <taxon>Bacteria</taxon>
        <taxon>Bacillati</taxon>
        <taxon>Actinomycetota</taxon>
        <taxon>Actinomycetes</taxon>
        <taxon>Streptosporangiales</taxon>
        <taxon>Streptosporangiaceae</taxon>
        <taxon>Nonomuraea</taxon>
    </lineage>
</organism>
<keyword evidence="1" id="KW-0732">Signal</keyword>
<feature type="signal peptide" evidence="1">
    <location>
        <begin position="1"/>
        <end position="28"/>
    </location>
</feature>
<keyword evidence="3" id="KW-1185">Reference proteome</keyword>
<accession>A0A5S4EWF5</accession>
<name>A0A5S4EWF5_9ACTN</name>
<proteinExistence type="predicted"/>
<reference evidence="2 3" key="1">
    <citation type="submission" date="2019-05" db="EMBL/GenBank/DDBJ databases">
        <title>Draft genome sequence of Nonomuraea turkmeniaca DSM 43926.</title>
        <authorList>
            <person name="Saricaoglu S."/>
            <person name="Isik K."/>
        </authorList>
    </citation>
    <scope>NUCLEOTIDE SEQUENCE [LARGE SCALE GENOMIC DNA]</scope>
    <source>
        <strain evidence="2 3">DSM 43926</strain>
    </source>
</reference>
<evidence type="ECO:0000313" key="2">
    <source>
        <dbReference type="EMBL" id="TMR07783.1"/>
    </source>
</evidence>
<evidence type="ECO:0000256" key="1">
    <source>
        <dbReference type="SAM" id="SignalP"/>
    </source>
</evidence>
<dbReference type="OrthoDB" id="247580at2"/>
<dbReference type="RefSeq" id="WP_138673758.1">
    <property type="nucleotide sequence ID" value="NZ_VCKY01000349.1"/>
</dbReference>
<sequence>MRSKLATLFLATLAAGSCVLAAASPASASDAQVGKRKWINSEIGWQRTGVFVEPGDLVQVHHVGGRWTVDYRKFPYVSARGYSWHVDREIYQGCKILGNHTYGTLIGKINAHVFKVGQAATFRVHEEGFLQLRINDDDRCLRDNDGAVRVKVSIIDEG</sequence>
<feature type="chain" id="PRO_5024296352" evidence="1">
    <location>
        <begin position="29"/>
        <end position="158"/>
    </location>
</feature>
<dbReference type="EMBL" id="VCKY01000349">
    <property type="protein sequence ID" value="TMR07783.1"/>
    <property type="molecule type" value="Genomic_DNA"/>
</dbReference>
<protein>
    <submittedName>
        <fullName evidence="2">Uncharacterized protein</fullName>
    </submittedName>
</protein>